<feature type="region of interest" description="Disordered" evidence="1">
    <location>
        <begin position="1"/>
        <end position="117"/>
    </location>
</feature>
<evidence type="ECO:0000313" key="3">
    <source>
        <dbReference type="Proteomes" id="UP000290287"/>
    </source>
</evidence>
<reference evidence="2 3" key="1">
    <citation type="submission" date="2017-10" db="EMBL/GenBank/DDBJ databases">
        <title>Nyctiphanis sp. nov., isolated from the stomach of the euphausiid Nyctiphanes simplex (Hansen, 1911) in the Gulf of California.</title>
        <authorList>
            <person name="Gomez-Gil B."/>
            <person name="Aguilar-Mendez M."/>
            <person name="Lopez-Cortes A."/>
            <person name="Gomez-Gutierrez J."/>
            <person name="Roque A."/>
            <person name="Lang E."/>
            <person name="Gonzalez-Castillo A."/>
        </authorList>
    </citation>
    <scope>NUCLEOTIDE SEQUENCE [LARGE SCALE GENOMIC DNA]</scope>
    <source>
        <strain evidence="2 3">CAIM 600</strain>
    </source>
</reference>
<sequence>MGVVATKNTETVTKPKSPRDNDDKDQDISPSSKRPNREKLVKPSDSSKDQIDQKRAAAEQNIRSKLEVNSQSSQTSNEAAVSSEKNKGEIENKHPVEVKSSEPIKEKNTPYNKDDLSRDVNKVTSLIKDTNAQIESQRDKFSKDVNIDTNKIISPEVVANTKFKLADIDNSKYKDKYQGATALYDDKTNTVTLDKQRFGNLSPDERTSVLVHELRMRKKIQTVKAFQTPRKTQKRQREK</sequence>
<evidence type="ECO:0000256" key="1">
    <source>
        <dbReference type="SAM" id="MobiDB-lite"/>
    </source>
</evidence>
<dbReference type="RefSeq" id="WP_129122631.1">
    <property type="nucleotide sequence ID" value="NZ_PEIB01000015.1"/>
</dbReference>
<feature type="compositionally biased region" description="Basic and acidic residues" evidence="1">
    <location>
        <begin position="35"/>
        <end position="66"/>
    </location>
</feature>
<feature type="compositionally biased region" description="Polar residues" evidence="1">
    <location>
        <begin position="1"/>
        <end position="14"/>
    </location>
</feature>
<evidence type="ECO:0000313" key="2">
    <source>
        <dbReference type="EMBL" id="RXJ72785.1"/>
    </source>
</evidence>
<name>A0A4Q0YQE4_9GAMM</name>
<proteinExistence type="predicted"/>
<dbReference type="Proteomes" id="UP000290287">
    <property type="component" value="Unassembled WGS sequence"/>
</dbReference>
<feature type="compositionally biased region" description="Polar residues" evidence="1">
    <location>
        <begin position="67"/>
        <end position="80"/>
    </location>
</feature>
<accession>A0A4Q0YQE4</accession>
<organism evidence="2 3">
    <name type="scientific">Veronia nyctiphanis</name>
    <dbReference type="NCBI Taxonomy" id="1278244"/>
    <lineage>
        <taxon>Bacteria</taxon>
        <taxon>Pseudomonadati</taxon>
        <taxon>Pseudomonadota</taxon>
        <taxon>Gammaproteobacteria</taxon>
        <taxon>Vibrionales</taxon>
        <taxon>Vibrionaceae</taxon>
        <taxon>Veronia</taxon>
    </lineage>
</organism>
<dbReference type="EMBL" id="PEIB01000015">
    <property type="protein sequence ID" value="RXJ72785.1"/>
    <property type="molecule type" value="Genomic_DNA"/>
</dbReference>
<feature type="compositionally biased region" description="Basic and acidic residues" evidence="1">
    <location>
        <begin position="84"/>
        <end position="117"/>
    </location>
</feature>
<gene>
    <name evidence="2" type="ORF">CS022_13035</name>
</gene>
<comment type="caution">
    <text evidence="2">The sequence shown here is derived from an EMBL/GenBank/DDBJ whole genome shotgun (WGS) entry which is preliminary data.</text>
</comment>
<dbReference type="AlphaFoldDB" id="A0A4Q0YQE4"/>
<keyword evidence="3" id="KW-1185">Reference proteome</keyword>
<protein>
    <submittedName>
        <fullName evidence="2">Uncharacterized protein</fullName>
    </submittedName>
</protein>